<dbReference type="AlphaFoldDB" id="A0A1F5EBJ1"/>
<keyword evidence="1" id="KW-0812">Transmembrane</keyword>
<proteinExistence type="predicted"/>
<evidence type="ECO:0000313" key="2">
    <source>
        <dbReference type="EMBL" id="OGD64660.1"/>
    </source>
</evidence>
<comment type="caution">
    <text evidence="2">The sequence shown here is derived from an EMBL/GenBank/DDBJ whole genome shotgun (WGS) entry which is preliminary data.</text>
</comment>
<dbReference type="STRING" id="1797471.A3A71_01230"/>
<gene>
    <name evidence="2" type="ORF">A3A71_01230</name>
</gene>
<accession>A0A1F5EBJ1</accession>
<dbReference type="InterPro" id="IPR007813">
    <property type="entry name" value="PilN"/>
</dbReference>
<sequence length="185" mass="20184">MSINLVPQETKDRLVAKQAVYKLILVYVFLLLALGAGVAWLTTSKLMKENELQGVKTELANTITQSKQNQSLLLKAAFIENRLQSAASYRESYHWDELLGKIAKSTPANTQITSLKVTTGNKATVSIGGKTATSREVVLFRDKLATIAGLALPVITSINETKTEDGSSFSFTIETTFTPKDEGTK</sequence>
<evidence type="ECO:0000313" key="3">
    <source>
        <dbReference type="Proteomes" id="UP000177481"/>
    </source>
</evidence>
<keyword evidence="1" id="KW-0472">Membrane</keyword>
<organism evidence="2 3">
    <name type="scientific">Candidatus Berkelbacteria bacterium RIFCSPLOWO2_01_FULL_50_28</name>
    <dbReference type="NCBI Taxonomy" id="1797471"/>
    <lineage>
        <taxon>Bacteria</taxon>
        <taxon>Candidatus Berkelbacteria</taxon>
    </lineage>
</organism>
<name>A0A1F5EBJ1_9BACT</name>
<reference evidence="2 3" key="1">
    <citation type="journal article" date="2016" name="Nat. Commun.">
        <title>Thousands of microbial genomes shed light on interconnected biogeochemical processes in an aquifer system.</title>
        <authorList>
            <person name="Anantharaman K."/>
            <person name="Brown C.T."/>
            <person name="Hug L.A."/>
            <person name="Sharon I."/>
            <person name="Castelle C.J."/>
            <person name="Probst A.J."/>
            <person name="Thomas B.C."/>
            <person name="Singh A."/>
            <person name="Wilkins M.J."/>
            <person name="Karaoz U."/>
            <person name="Brodie E.L."/>
            <person name="Williams K.H."/>
            <person name="Hubbard S.S."/>
            <person name="Banfield J.F."/>
        </authorList>
    </citation>
    <scope>NUCLEOTIDE SEQUENCE [LARGE SCALE GENOMIC DNA]</scope>
</reference>
<evidence type="ECO:0000256" key="1">
    <source>
        <dbReference type="SAM" id="Phobius"/>
    </source>
</evidence>
<dbReference type="Proteomes" id="UP000177481">
    <property type="component" value="Unassembled WGS sequence"/>
</dbReference>
<feature type="transmembrane region" description="Helical" evidence="1">
    <location>
        <begin position="20"/>
        <end position="41"/>
    </location>
</feature>
<evidence type="ECO:0008006" key="4">
    <source>
        <dbReference type="Google" id="ProtNLM"/>
    </source>
</evidence>
<keyword evidence="1" id="KW-1133">Transmembrane helix</keyword>
<dbReference type="EMBL" id="MEZX01000002">
    <property type="protein sequence ID" value="OGD64660.1"/>
    <property type="molecule type" value="Genomic_DNA"/>
</dbReference>
<dbReference type="Pfam" id="PF05137">
    <property type="entry name" value="PilN"/>
    <property type="match status" value="1"/>
</dbReference>
<protein>
    <recommendedName>
        <fullName evidence="4">Fimbrial assembly protein</fullName>
    </recommendedName>
</protein>